<evidence type="ECO:0000256" key="1">
    <source>
        <dbReference type="ARBA" id="ARBA00004496"/>
    </source>
</evidence>
<dbReference type="Gene3D" id="3.90.20.20">
    <property type="match status" value="1"/>
</dbReference>
<dbReference type="InterPro" id="IPR000740">
    <property type="entry name" value="GrpE"/>
</dbReference>
<dbReference type="SUPFAM" id="SSF58014">
    <property type="entry name" value="Coiled-coil domain of nucleotide exchange factor GrpE"/>
    <property type="match status" value="1"/>
</dbReference>
<evidence type="ECO:0000256" key="10">
    <source>
        <dbReference type="HAMAP-Rule" id="MF_01151"/>
    </source>
</evidence>
<dbReference type="HOGENOM" id="CLU_057217_5_0_9"/>
<dbReference type="CDD" id="cd00446">
    <property type="entry name" value="GrpE"/>
    <property type="match status" value="1"/>
</dbReference>
<comment type="subcellular location">
    <subcellularLocation>
        <location evidence="1 10">Cytoplasm</location>
    </subcellularLocation>
</comment>
<evidence type="ECO:0000256" key="11">
    <source>
        <dbReference type="RuleBase" id="RU000639"/>
    </source>
</evidence>
<dbReference type="GO" id="GO:0005737">
    <property type="term" value="C:cytoplasm"/>
    <property type="evidence" value="ECO:0007669"/>
    <property type="project" value="UniProtKB-SubCell"/>
</dbReference>
<dbReference type="PRINTS" id="PR00773">
    <property type="entry name" value="GRPEPROTEIN"/>
</dbReference>
<evidence type="ECO:0000256" key="2">
    <source>
        <dbReference type="ARBA" id="ARBA00009054"/>
    </source>
</evidence>
<evidence type="ECO:0000313" key="15">
    <source>
        <dbReference type="Proteomes" id="UP000003340"/>
    </source>
</evidence>
<keyword evidence="4 10" id="KW-0963">Cytoplasm</keyword>
<dbReference type="NCBIfam" id="NF010738">
    <property type="entry name" value="PRK14140.1"/>
    <property type="match status" value="1"/>
</dbReference>
<evidence type="ECO:0000256" key="12">
    <source>
        <dbReference type="RuleBase" id="RU004478"/>
    </source>
</evidence>
<feature type="compositionally biased region" description="Basic and acidic residues" evidence="13">
    <location>
        <begin position="1"/>
        <end position="17"/>
    </location>
</feature>
<keyword evidence="6 10" id="KW-0143">Chaperone</keyword>
<organism evidence="14 15">
    <name type="scientific">[Clostridium] methylpentosum DSM 5476</name>
    <dbReference type="NCBI Taxonomy" id="537013"/>
    <lineage>
        <taxon>Bacteria</taxon>
        <taxon>Bacillati</taxon>
        <taxon>Bacillota</taxon>
        <taxon>Clostridia</taxon>
        <taxon>Eubacteriales</taxon>
        <taxon>Oscillospiraceae</taxon>
        <taxon>Oscillospiraceae incertae sedis</taxon>
    </lineage>
</organism>
<evidence type="ECO:0000256" key="4">
    <source>
        <dbReference type="ARBA" id="ARBA00022490"/>
    </source>
</evidence>
<evidence type="ECO:0000256" key="5">
    <source>
        <dbReference type="ARBA" id="ARBA00023016"/>
    </source>
</evidence>
<evidence type="ECO:0000256" key="13">
    <source>
        <dbReference type="SAM" id="MobiDB-lite"/>
    </source>
</evidence>
<evidence type="ECO:0000256" key="9">
    <source>
        <dbReference type="ARBA" id="ARBA00076414"/>
    </source>
</evidence>
<dbReference type="Proteomes" id="UP000003340">
    <property type="component" value="Unassembled WGS sequence"/>
</dbReference>
<dbReference type="GO" id="GO:0042803">
    <property type="term" value="F:protein homodimerization activity"/>
    <property type="evidence" value="ECO:0007669"/>
    <property type="project" value="InterPro"/>
</dbReference>
<dbReference type="PANTHER" id="PTHR21237">
    <property type="entry name" value="GRPE PROTEIN"/>
    <property type="match status" value="1"/>
</dbReference>
<reference evidence="14 15" key="2">
    <citation type="submission" date="2009-02" db="EMBL/GenBank/DDBJ databases">
        <title>Draft genome sequence of Clostridium methylpentosum (DSM 5476).</title>
        <authorList>
            <person name="Sudarsanam P."/>
            <person name="Ley R."/>
            <person name="Guruge J."/>
            <person name="Turnbaugh P.J."/>
            <person name="Mahowald M."/>
            <person name="Liep D."/>
            <person name="Gordon J."/>
        </authorList>
    </citation>
    <scope>NUCLEOTIDE SEQUENCE [LARGE SCALE GENOMIC DNA]</scope>
    <source>
        <strain evidence="14 15">DSM 5476</strain>
    </source>
</reference>
<dbReference type="eggNOG" id="COG0576">
    <property type="taxonomic scope" value="Bacteria"/>
</dbReference>
<dbReference type="InterPro" id="IPR013805">
    <property type="entry name" value="GrpE_CC"/>
</dbReference>
<protein>
    <recommendedName>
        <fullName evidence="8 10">Protein GrpE</fullName>
    </recommendedName>
    <alternativeName>
        <fullName evidence="9 10">HSP-70 cofactor</fullName>
    </alternativeName>
</protein>
<comment type="function">
    <text evidence="7 10 11">Participates actively in the response to hyperosmotic and heat shock by preventing the aggregation of stress-denatured proteins, in association with DnaK and GrpE. It is the nucleotide exchange factor for DnaK and may function as a thermosensor. Unfolded proteins bind initially to DnaJ; upon interaction with the DnaJ-bound protein, DnaK hydrolyzes its bound ATP, resulting in the formation of a stable complex. GrpE releases ADP from DnaK; ATP binding to DnaK triggers the release of the substrate protein, thus completing the reaction cycle. Several rounds of ATP-dependent interactions between DnaJ, DnaK and GrpE are required for fully efficient folding.</text>
</comment>
<accession>C0E9B1</accession>
<keyword evidence="15" id="KW-1185">Reference proteome</keyword>
<feature type="region of interest" description="Disordered" evidence="13">
    <location>
        <begin position="1"/>
        <end position="47"/>
    </location>
</feature>
<name>C0E9B1_9FIRM</name>
<comment type="subunit">
    <text evidence="3 10">Homodimer.</text>
</comment>
<dbReference type="FunFam" id="2.30.22.10:FF:000001">
    <property type="entry name" value="Protein GrpE"/>
    <property type="match status" value="1"/>
</dbReference>
<dbReference type="EMBL" id="ACEC01000019">
    <property type="protein sequence ID" value="EEG31941.1"/>
    <property type="molecule type" value="Genomic_DNA"/>
</dbReference>
<comment type="caution">
    <text evidence="14">The sequence shown here is derived from an EMBL/GenBank/DDBJ whole genome shotgun (WGS) entry which is preliminary data.</text>
</comment>
<comment type="similarity">
    <text evidence="2 10 12">Belongs to the GrpE family.</text>
</comment>
<evidence type="ECO:0000256" key="8">
    <source>
        <dbReference type="ARBA" id="ARBA00072274"/>
    </source>
</evidence>
<sequence>MGKDKKVSKEEKNDKKNNTAQAETQEEAVDAQTDSTQPEEAAAEAETELDSLTAKIKELEEQVAQLKDKELRQFAEFDNFRKRTQREKAETYKNAAADCILPFITVLDNLERALEASVEDNDFKSGIEMIVKQFREVLAKQDVHEIEALNQVFDPLVHNAVNQVEDENFGENTICQVFQKGYKMGDKVIRHAMVVVANP</sequence>
<dbReference type="GO" id="GO:0006457">
    <property type="term" value="P:protein folding"/>
    <property type="evidence" value="ECO:0007669"/>
    <property type="project" value="InterPro"/>
</dbReference>
<dbReference type="SUPFAM" id="SSF51064">
    <property type="entry name" value="Head domain of nucleotide exchange factor GrpE"/>
    <property type="match status" value="1"/>
</dbReference>
<proteinExistence type="inferred from homology"/>
<dbReference type="Pfam" id="PF01025">
    <property type="entry name" value="GrpE"/>
    <property type="match status" value="1"/>
</dbReference>
<dbReference type="GO" id="GO:0051087">
    <property type="term" value="F:protein-folding chaperone binding"/>
    <property type="evidence" value="ECO:0007669"/>
    <property type="project" value="InterPro"/>
</dbReference>
<dbReference type="STRING" id="537013.CLOSTMETH_00409"/>
<dbReference type="PANTHER" id="PTHR21237:SF23">
    <property type="entry name" value="GRPE PROTEIN HOMOLOG, MITOCHONDRIAL"/>
    <property type="match status" value="1"/>
</dbReference>
<reference evidence="14 15" key="1">
    <citation type="submission" date="2009-01" db="EMBL/GenBank/DDBJ databases">
        <authorList>
            <person name="Fulton L."/>
            <person name="Clifton S."/>
            <person name="Fulton B."/>
            <person name="Xu J."/>
            <person name="Minx P."/>
            <person name="Pepin K.H."/>
            <person name="Johnson M."/>
            <person name="Bhonagiri V."/>
            <person name="Nash W.E."/>
            <person name="Mardis E.R."/>
            <person name="Wilson R.K."/>
        </authorList>
    </citation>
    <scope>NUCLEOTIDE SEQUENCE [LARGE SCALE GENOMIC DNA]</scope>
    <source>
        <strain evidence="14 15">DSM 5476</strain>
    </source>
</reference>
<evidence type="ECO:0000256" key="6">
    <source>
        <dbReference type="ARBA" id="ARBA00023186"/>
    </source>
</evidence>
<dbReference type="GO" id="GO:0000774">
    <property type="term" value="F:adenyl-nucleotide exchange factor activity"/>
    <property type="evidence" value="ECO:0007669"/>
    <property type="project" value="InterPro"/>
</dbReference>
<evidence type="ECO:0000256" key="7">
    <source>
        <dbReference type="ARBA" id="ARBA00053401"/>
    </source>
</evidence>
<gene>
    <name evidence="10 14" type="primary">grpE</name>
    <name evidence="14" type="ORF">CLOSTMETH_00409</name>
</gene>
<dbReference type="HAMAP" id="MF_01151">
    <property type="entry name" value="GrpE"/>
    <property type="match status" value="1"/>
</dbReference>
<dbReference type="GO" id="GO:0051082">
    <property type="term" value="F:unfolded protein binding"/>
    <property type="evidence" value="ECO:0007669"/>
    <property type="project" value="TreeGrafter"/>
</dbReference>
<keyword evidence="5 10" id="KW-0346">Stress response</keyword>
<dbReference type="PROSITE" id="PS01071">
    <property type="entry name" value="GRPE"/>
    <property type="match status" value="1"/>
</dbReference>
<evidence type="ECO:0000256" key="3">
    <source>
        <dbReference type="ARBA" id="ARBA00011738"/>
    </source>
</evidence>
<dbReference type="AlphaFoldDB" id="C0E9B1"/>
<evidence type="ECO:0000313" key="14">
    <source>
        <dbReference type="EMBL" id="EEG31941.1"/>
    </source>
</evidence>
<dbReference type="InterPro" id="IPR009012">
    <property type="entry name" value="GrpE_head"/>
</dbReference>
<dbReference type="Gene3D" id="2.30.22.10">
    <property type="entry name" value="Head domain of nucleotide exchange factor GrpE"/>
    <property type="match status" value="1"/>
</dbReference>